<organism evidence="4">
    <name type="scientific">Capitella teleta</name>
    <name type="common">Polychaete worm</name>
    <dbReference type="NCBI Taxonomy" id="283909"/>
    <lineage>
        <taxon>Eukaryota</taxon>
        <taxon>Metazoa</taxon>
        <taxon>Spiralia</taxon>
        <taxon>Lophotrochozoa</taxon>
        <taxon>Annelida</taxon>
        <taxon>Polychaeta</taxon>
        <taxon>Sedentaria</taxon>
        <taxon>Scolecida</taxon>
        <taxon>Capitellidae</taxon>
        <taxon>Capitella</taxon>
    </lineage>
</organism>
<name>R7TGS0_CAPTE</name>
<dbReference type="Gene3D" id="2.30.30.40">
    <property type="entry name" value="SH3 Domains"/>
    <property type="match status" value="1"/>
</dbReference>
<evidence type="ECO:0000256" key="2">
    <source>
        <dbReference type="PROSITE-ProRule" id="PRU00192"/>
    </source>
</evidence>
<dbReference type="OMA" id="VTHCEAR"/>
<evidence type="ECO:0000313" key="5">
    <source>
        <dbReference type="EnsemblMetazoa" id="CapteP60366"/>
    </source>
</evidence>
<dbReference type="HOGENOM" id="CLU_186395_1_1_1"/>
<evidence type="ECO:0000313" key="6">
    <source>
        <dbReference type="Proteomes" id="UP000014760"/>
    </source>
</evidence>
<dbReference type="EMBL" id="AMQN01014159">
    <property type="status" value="NOT_ANNOTATED_CDS"/>
    <property type="molecule type" value="Genomic_DNA"/>
</dbReference>
<keyword evidence="1 2" id="KW-0728">SH3 domain</keyword>
<dbReference type="SMART" id="SM00326">
    <property type="entry name" value="SH3"/>
    <property type="match status" value="1"/>
</dbReference>
<dbReference type="PROSITE" id="PS50002">
    <property type="entry name" value="SH3"/>
    <property type="match status" value="1"/>
</dbReference>
<evidence type="ECO:0000256" key="1">
    <source>
        <dbReference type="ARBA" id="ARBA00022443"/>
    </source>
</evidence>
<keyword evidence="6" id="KW-1185">Reference proteome</keyword>
<dbReference type="Proteomes" id="UP000014760">
    <property type="component" value="Unassembled WGS sequence"/>
</dbReference>
<accession>R7TGS0</accession>
<dbReference type="EMBL" id="KB310769">
    <property type="protein sequence ID" value="ELT90776.1"/>
    <property type="molecule type" value="Genomic_DNA"/>
</dbReference>
<dbReference type="PRINTS" id="PR00452">
    <property type="entry name" value="SH3DOMAIN"/>
</dbReference>
<dbReference type="InterPro" id="IPR001452">
    <property type="entry name" value="SH3_domain"/>
</dbReference>
<feature type="domain" description="SH3" evidence="3">
    <location>
        <begin position="1"/>
        <end position="52"/>
    </location>
</feature>
<dbReference type="AlphaFoldDB" id="R7TGS0"/>
<dbReference type="OrthoDB" id="10255964at2759"/>
<protein>
    <recommendedName>
        <fullName evidence="3">SH3 domain-containing protein</fullName>
    </recommendedName>
</protein>
<dbReference type="SUPFAM" id="SSF50044">
    <property type="entry name" value="SH3-domain"/>
    <property type="match status" value="1"/>
</dbReference>
<dbReference type="Pfam" id="PF00018">
    <property type="entry name" value="SH3_1"/>
    <property type="match status" value="1"/>
</dbReference>
<sequence>KAVFPHHSHQDGDLSFEVGETIVVLECLENGWWRGCYGDQTGWFPGNYVEVV</sequence>
<reference evidence="5" key="3">
    <citation type="submission" date="2015-06" db="UniProtKB">
        <authorList>
            <consortium name="EnsemblMetazoa"/>
        </authorList>
    </citation>
    <scope>IDENTIFICATION</scope>
</reference>
<proteinExistence type="predicted"/>
<evidence type="ECO:0000313" key="4">
    <source>
        <dbReference type="EMBL" id="ELT90776.1"/>
    </source>
</evidence>
<dbReference type="STRING" id="283909.R7TGS0"/>
<dbReference type="EnsemblMetazoa" id="CapteT60366">
    <property type="protein sequence ID" value="CapteP60366"/>
    <property type="gene ID" value="CapteG60366"/>
</dbReference>
<dbReference type="InterPro" id="IPR036028">
    <property type="entry name" value="SH3-like_dom_sf"/>
</dbReference>
<reference evidence="4 6" key="2">
    <citation type="journal article" date="2013" name="Nature">
        <title>Insights into bilaterian evolution from three spiralian genomes.</title>
        <authorList>
            <person name="Simakov O."/>
            <person name="Marletaz F."/>
            <person name="Cho S.J."/>
            <person name="Edsinger-Gonzales E."/>
            <person name="Havlak P."/>
            <person name="Hellsten U."/>
            <person name="Kuo D.H."/>
            <person name="Larsson T."/>
            <person name="Lv J."/>
            <person name="Arendt D."/>
            <person name="Savage R."/>
            <person name="Osoegawa K."/>
            <person name="de Jong P."/>
            <person name="Grimwood J."/>
            <person name="Chapman J.A."/>
            <person name="Shapiro H."/>
            <person name="Aerts A."/>
            <person name="Otillar R.P."/>
            <person name="Terry A.Y."/>
            <person name="Boore J.L."/>
            <person name="Grigoriev I.V."/>
            <person name="Lindberg D.R."/>
            <person name="Seaver E.C."/>
            <person name="Weisblat D.A."/>
            <person name="Putnam N.H."/>
            <person name="Rokhsar D.S."/>
        </authorList>
    </citation>
    <scope>NUCLEOTIDE SEQUENCE</scope>
    <source>
        <strain evidence="4 6">I ESC-2004</strain>
    </source>
</reference>
<dbReference type="PANTHER" id="PTHR46026:SF1">
    <property type="entry name" value="RHO-TYPE GUANINE NUCLEOTIDE EXCHANGE FACTOR, ISOFORM F"/>
    <property type="match status" value="1"/>
</dbReference>
<gene>
    <name evidence="4" type="ORF">CAPTEDRAFT_60366</name>
</gene>
<reference evidence="6" key="1">
    <citation type="submission" date="2012-12" db="EMBL/GenBank/DDBJ databases">
        <authorList>
            <person name="Hellsten U."/>
            <person name="Grimwood J."/>
            <person name="Chapman J.A."/>
            <person name="Shapiro H."/>
            <person name="Aerts A."/>
            <person name="Otillar R.P."/>
            <person name="Terry A.Y."/>
            <person name="Boore J.L."/>
            <person name="Simakov O."/>
            <person name="Marletaz F."/>
            <person name="Cho S.-J."/>
            <person name="Edsinger-Gonzales E."/>
            <person name="Havlak P."/>
            <person name="Kuo D.-H."/>
            <person name="Larsson T."/>
            <person name="Lv J."/>
            <person name="Arendt D."/>
            <person name="Savage R."/>
            <person name="Osoegawa K."/>
            <person name="de Jong P."/>
            <person name="Lindberg D.R."/>
            <person name="Seaver E.C."/>
            <person name="Weisblat D.A."/>
            <person name="Putnam N.H."/>
            <person name="Grigoriev I.V."/>
            <person name="Rokhsar D.S."/>
        </authorList>
    </citation>
    <scope>NUCLEOTIDE SEQUENCE</scope>
    <source>
        <strain evidence="6">I ESC-2004</strain>
    </source>
</reference>
<dbReference type="CDD" id="cd00174">
    <property type="entry name" value="SH3"/>
    <property type="match status" value="1"/>
</dbReference>
<evidence type="ECO:0000259" key="3">
    <source>
        <dbReference type="PROSITE" id="PS50002"/>
    </source>
</evidence>
<feature type="non-terminal residue" evidence="4">
    <location>
        <position position="52"/>
    </location>
</feature>
<dbReference type="PANTHER" id="PTHR46026">
    <property type="entry name" value="RHO-TYPE GUANINE NUCLEOTIDE EXCHANGE FACTOR, ISOFORM F"/>
    <property type="match status" value="1"/>
</dbReference>
<feature type="non-terminal residue" evidence="4">
    <location>
        <position position="1"/>
    </location>
</feature>